<dbReference type="GO" id="GO:0070566">
    <property type="term" value="F:adenylyltransferase activity"/>
    <property type="evidence" value="ECO:0007669"/>
    <property type="project" value="TreeGrafter"/>
</dbReference>
<dbReference type="KEGG" id="acx:Achr_7340"/>
<dbReference type="EMBL" id="CP010415">
    <property type="protein sequence ID" value="AJE20233.1"/>
    <property type="molecule type" value="Genomic_DNA"/>
</dbReference>
<protein>
    <submittedName>
        <fullName evidence="4">Acyl-CoA synthetase</fullName>
    </submittedName>
</protein>
<evidence type="ECO:0000313" key="5">
    <source>
        <dbReference type="Proteomes" id="UP000068210"/>
    </source>
</evidence>
<sequence>MLPASLSDPLQGTVVALKNARTGMMAKPAMSATPTQNALAPRLADFSTLAEALDYAALGHTGLNFYDGRCRLTAVVPYAEVRREARALARRLHGLGLRRGDRVALIADTEPGFMEAFYGCQYAGFIPVPLPIPSGLGSHAAYVEKLASLLKSCEPSAVLAPAAWLPFAQEAAASFRTLFVGSVDEMKGRAVPPVELEPSRPDEVAYLQYTSGSTRFPRGVVVTQQAAMANLQGMIRDGLGVRPGDRCVSWLPFYHDMGLVGFVLGPMASQLSVDYLRTQDFAMRPRQWLNLISQNRGTISFAPPFGYDLCARRVREGEAAQFDLSSWRIAGTGAEPIRAEVLERFAEQFAPAGFARTAFLPCYGLAECTLGASFGRRGAGVVVDRIERHALEHQSMAVPFGGEESQASTFVNCGAVLPGHRLEIRDEAGRSLPERRVGRVMLQGPSVMSGYFRDEESTQAALDGGWLDTGDLGYLSAGELFITGRQKDLLIVRGRNIWPQDVEYLVESQSEVRPGDVIAFLVPAVPDPQVVVQVQCRVSDPEKRKQLVRALAGLISSEFGFIALVELVPPHSLPRTSSGKPSRAEARKRFLAQAQSAPGLSMVCG</sequence>
<evidence type="ECO:0000256" key="2">
    <source>
        <dbReference type="ARBA" id="ARBA00022598"/>
    </source>
</evidence>
<dbReference type="FunFam" id="3.40.50.12780:FF:000013">
    <property type="entry name" value="Long-chain-fatty-acid--AMP ligase FadD32"/>
    <property type="match status" value="1"/>
</dbReference>
<dbReference type="CDD" id="cd05931">
    <property type="entry name" value="FAAL"/>
    <property type="match status" value="1"/>
</dbReference>
<name>A0A0C4WGP0_9GAMM</name>
<dbReference type="Pfam" id="PF00501">
    <property type="entry name" value="AMP-binding"/>
    <property type="match status" value="1"/>
</dbReference>
<evidence type="ECO:0000313" key="4">
    <source>
        <dbReference type="EMBL" id="AJE20233.1"/>
    </source>
</evidence>
<dbReference type="SUPFAM" id="SSF56801">
    <property type="entry name" value="Acetyl-CoA synthetase-like"/>
    <property type="match status" value="1"/>
</dbReference>
<keyword evidence="2" id="KW-0436">Ligase</keyword>
<dbReference type="Gene3D" id="3.40.50.12780">
    <property type="entry name" value="N-terminal domain of ligase-like"/>
    <property type="match status" value="1"/>
</dbReference>
<dbReference type="Proteomes" id="UP000068210">
    <property type="component" value="Chromosome"/>
</dbReference>
<dbReference type="GO" id="GO:0071766">
    <property type="term" value="P:Actinobacterium-type cell wall biogenesis"/>
    <property type="evidence" value="ECO:0007669"/>
    <property type="project" value="UniProtKB-ARBA"/>
</dbReference>
<keyword evidence="5" id="KW-1185">Reference proteome</keyword>
<dbReference type="PANTHER" id="PTHR22754">
    <property type="entry name" value="DISCO-INTERACTING PROTEIN 2 DIP2 -RELATED"/>
    <property type="match status" value="1"/>
</dbReference>
<accession>A0A0C4WGP0</accession>
<evidence type="ECO:0000259" key="3">
    <source>
        <dbReference type="Pfam" id="PF00501"/>
    </source>
</evidence>
<organism evidence="4 5">
    <name type="scientific">Azotobacter chroococcum NCIMB 8003</name>
    <dbReference type="NCBI Taxonomy" id="1328314"/>
    <lineage>
        <taxon>Bacteria</taxon>
        <taxon>Pseudomonadati</taxon>
        <taxon>Pseudomonadota</taxon>
        <taxon>Gammaproteobacteria</taxon>
        <taxon>Pseudomonadales</taxon>
        <taxon>Pseudomonadaceae</taxon>
        <taxon>Azotobacter</taxon>
    </lineage>
</organism>
<dbReference type="InterPro" id="IPR000873">
    <property type="entry name" value="AMP-dep_synth/lig_dom"/>
</dbReference>
<dbReference type="GO" id="GO:0005886">
    <property type="term" value="C:plasma membrane"/>
    <property type="evidence" value="ECO:0007669"/>
    <property type="project" value="TreeGrafter"/>
</dbReference>
<dbReference type="InterPro" id="IPR040097">
    <property type="entry name" value="FAAL/FAAC"/>
</dbReference>
<comment type="similarity">
    <text evidence="1">Belongs to the ATP-dependent AMP-binding enzyme family.</text>
</comment>
<reference evidence="4 5" key="1">
    <citation type="journal article" date="2015" name="PLoS ONE">
        <title>Azotobacter Genomes: The Genome of Azotobacter chroococcum NCIMB 8003 (ATCC 4412).</title>
        <authorList>
            <person name="Robson R.L."/>
            <person name="Jones R."/>
            <person name="Robson R.M."/>
            <person name="Schwartz A."/>
            <person name="Richardson T.H."/>
        </authorList>
    </citation>
    <scope>NUCLEOTIDE SEQUENCE [LARGE SCALE GENOMIC DNA]</scope>
    <source>
        <strain evidence="4 5">NCIMB 8003</strain>
    </source>
</reference>
<proteinExistence type="inferred from homology"/>
<dbReference type="Gene3D" id="3.30.300.30">
    <property type="match status" value="1"/>
</dbReference>
<dbReference type="GO" id="GO:0016874">
    <property type="term" value="F:ligase activity"/>
    <property type="evidence" value="ECO:0007669"/>
    <property type="project" value="UniProtKB-KW"/>
</dbReference>
<dbReference type="STRING" id="1328314.Achr_7340"/>
<dbReference type="NCBIfam" id="NF006624">
    <property type="entry name" value="PRK09192.1"/>
    <property type="match status" value="1"/>
</dbReference>
<gene>
    <name evidence="4" type="ORF">Achr_7340</name>
</gene>
<dbReference type="HOGENOM" id="CLU_000022_23_7_6"/>
<dbReference type="GO" id="GO:0006633">
    <property type="term" value="P:fatty acid biosynthetic process"/>
    <property type="evidence" value="ECO:0007669"/>
    <property type="project" value="TreeGrafter"/>
</dbReference>
<dbReference type="PANTHER" id="PTHR22754:SF32">
    <property type="entry name" value="DISCO-INTERACTING PROTEIN 2"/>
    <property type="match status" value="1"/>
</dbReference>
<feature type="domain" description="AMP-dependent synthetase/ligase" evidence="3">
    <location>
        <begin position="78"/>
        <end position="452"/>
    </location>
</feature>
<evidence type="ECO:0000256" key="1">
    <source>
        <dbReference type="ARBA" id="ARBA00006432"/>
    </source>
</evidence>
<dbReference type="InterPro" id="IPR045851">
    <property type="entry name" value="AMP-bd_C_sf"/>
</dbReference>
<dbReference type="InterPro" id="IPR042099">
    <property type="entry name" value="ANL_N_sf"/>
</dbReference>
<dbReference type="AlphaFoldDB" id="A0A0C4WGP0"/>